<evidence type="ECO:0000313" key="2">
    <source>
        <dbReference type="Proteomes" id="UP000610746"/>
    </source>
</evidence>
<dbReference type="InterPro" id="IPR043129">
    <property type="entry name" value="ATPase_NBD"/>
</dbReference>
<dbReference type="Gene3D" id="3.30.420.40">
    <property type="match status" value="2"/>
</dbReference>
<dbReference type="RefSeq" id="WP_173779862.1">
    <property type="nucleotide sequence ID" value="NZ_JABSNO010000019.1"/>
</dbReference>
<proteinExistence type="predicted"/>
<name>A0A8J8KC70_9FLAO</name>
<dbReference type="EC" id="2.7.1.170" evidence="1"/>
<dbReference type="SUPFAM" id="SSF53067">
    <property type="entry name" value="Actin-like ATPase domain"/>
    <property type="match status" value="1"/>
</dbReference>
<comment type="caution">
    <text evidence="1">The sequence shown here is derived from an EMBL/GenBank/DDBJ whole genome shotgun (WGS) entry which is preliminary data.</text>
</comment>
<dbReference type="Pfam" id="PF03702">
    <property type="entry name" value="AnmK"/>
    <property type="match status" value="1"/>
</dbReference>
<keyword evidence="1" id="KW-0808">Transferase</keyword>
<gene>
    <name evidence="1" type="ORF">HNQ03_002376</name>
</gene>
<sequence length="348" mass="38706">MKFYAIGLMSGTSLDGLDICYATFEKHGSSWNFNILKAETIPYPADWENKLKSSFSLSAPELMELNSQYGFYLGEKIKIFISKNKIQKLDVIASHGHTVFHQPSKKFTTQIGDGRAIKLFNNFPVVYDFRSQDVLMGGNGAPLVPIGDSLLFSAYDSCLNLGGFSNISFIKNEKRLAFDICPVNIVLNKIAENFGEKYDNNGNIAKSGIVDQQILEKLDNLKFYIQKAPKSLGLEWVNENVFPLLENLKDENILATFTHHIANQIADIANYYSLKNILITGGGSFNGYLISLLKTKTKAEIIIPESDIINFKEALIFAFMGVLRINNEINILSSATGSSKDHCSGILV</sequence>
<dbReference type="NCBIfam" id="NF007144">
    <property type="entry name" value="PRK09585.2-3"/>
    <property type="match status" value="1"/>
</dbReference>
<evidence type="ECO:0000313" key="1">
    <source>
        <dbReference type="EMBL" id="NRS93289.1"/>
    </source>
</evidence>
<keyword evidence="1" id="KW-0418">Kinase</keyword>
<dbReference type="GO" id="GO:0009254">
    <property type="term" value="P:peptidoglycan turnover"/>
    <property type="evidence" value="ECO:0007669"/>
    <property type="project" value="InterPro"/>
</dbReference>
<organism evidence="1 2">
    <name type="scientific">Frigoriflavimonas asaccharolytica</name>
    <dbReference type="NCBI Taxonomy" id="2735899"/>
    <lineage>
        <taxon>Bacteria</taxon>
        <taxon>Pseudomonadati</taxon>
        <taxon>Bacteroidota</taxon>
        <taxon>Flavobacteriia</taxon>
        <taxon>Flavobacteriales</taxon>
        <taxon>Weeksellaceae</taxon>
        <taxon>Frigoriflavimonas</taxon>
    </lineage>
</organism>
<keyword evidence="2" id="KW-1185">Reference proteome</keyword>
<dbReference type="Proteomes" id="UP000610746">
    <property type="component" value="Unassembled WGS sequence"/>
</dbReference>
<protein>
    <submittedName>
        <fullName evidence="1">Anhydro-N-acetylmuramic acid kinase</fullName>
        <ecNumber evidence="1">2.7.1.170</ecNumber>
    </submittedName>
</protein>
<dbReference type="GO" id="GO:0016773">
    <property type="term" value="F:phosphotransferase activity, alcohol group as acceptor"/>
    <property type="evidence" value="ECO:0007669"/>
    <property type="project" value="InterPro"/>
</dbReference>
<dbReference type="GO" id="GO:0016301">
    <property type="term" value="F:kinase activity"/>
    <property type="evidence" value="ECO:0007669"/>
    <property type="project" value="UniProtKB-KW"/>
</dbReference>
<dbReference type="PANTHER" id="PTHR30605">
    <property type="entry name" value="ANHYDRO-N-ACETYLMURAMIC ACID KINASE"/>
    <property type="match status" value="1"/>
</dbReference>
<dbReference type="AlphaFoldDB" id="A0A8J8KC70"/>
<dbReference type="GO" id="GO:0006040">
    <property type="term" value="P:amino sugar metabolic process"/>
    <property type="evidence" value="ECO:0007669"/>
    <property type="project" value="InterPro"/>
</dbReference>
<reference evidence="1" key="1">
    <citation type="submission" date="2020-05" db="EMBL/GenBank/DDBJ databases">
        <title>Genomic Encyclopedia of Type Strains, Phase IV (KMG-V): Genome sequencing to study the core and pangenomes of soil and plant-associated prokaryotes.</title>
        <authorList>
            <person name="Whitman W."/>
        </authorList>
    </citation>
    <scope>NUCLEOTIDE SEQUENCE</scope>
    <source>
        <strain evidence="1">16F</strain>
    </source>
</reference>
<dbReference type="GO" id="GO:0005524">
    <property type="term" value="F:ATP binding"/>
    <property type="evidence" value="ECO:0007669"/>
    <property type="project" value="InterPro"/>
</dbReference>
<accession>A0A8J8KC70</accession>
<dbReference type="PANTHER" id="PTHR30605:SF0">
    <property type="entry name" value="ANHYDRO-N-ACETYLMURAMIC ACID KINASE"/>
    <property type="match status" value="1"/>
</dbReference>
<dbReference type="EMBL" id="JABSNO010000019">
    <property type="protein sequence ID" value="NRS93289.1"/>
    <property type="molecule type" value="Genomic_DNA"/>
</dbReference>
<dbReference type="InterPro" id="IPR005338">
    <property type="entry name" value="Anhydro_N_Ac-Mur_kinase"/>
</dbReference>